<gene>
    <name evidence="1" type="ORF">FZC76_04210</name>
</gene>
<reference evidence="1 2" key="1">
    <citation type="submission" date="2019-08" db="EMBL/GenBank/DDBJ databases">
        <title>Bacillus genomes from the desert of Cuatro Cienegas, Coahuila.</title>
        <authorList>
            <person name="Olmedo-Alvarez G."/>
        </authorList>
    </citation>
    <scope>NUCLEOTIDE SEQUENCE [LARGE SCALE GENOMIC DNA]</scope>
    <source>
        <strain evidence="1 2">CH28_1T</strain>
    </source>
</reference>
<accession>A0A5D4T2F3</accession>
<comment type="caution">
    <text evidence="1">The sequence shown here is derived from an EMBL/GenBank/DDBJ whole genome shotgun (WGS) entry which is preliminary data.</text>
</comment>
<dbReference type="STRING" id="79883.GCA_001636495_00631"/>
<sequence>MERIVDKMKCCLEHIELAMEMYIDEHEEAPILEMLPEEEKLSTPCEFCKEAAIYMVGN</sequence>
<dbReference type="AlphaFoldDB" id="A0A5D4T2F3"/>
<name>A0A5D4T2F3_9BACI</name>
<organism evidence="1 2">
    <name type="scientific">Sutcliffiella horikoshii</name>
    <dbReference type="NCBI Taxonomy" id="79883"/>
    <lineage>
        <taxon>Bacteria</taxon>
        <taxon>Bacillati</taxon>
        <taxon>Bacillota</taxon>
        <taxon>Bacilli</taxon>
        <taxon>Bacillales</taxon>
        <taxon>Bacillaceae</taxon>
        <taxon>Sutcliffiella</taxon>
    </lineage>
</organism>
<dbReference type="NCBIfam" id="TIGR04129">
    <property type="entry name" value="CxxH_BA5709"/>
    <property type="match status" value="1"/>
</dbReference>
<dbReference type="Proteomes" id="UP000322524">
    <property type="component" value="Unassembled WGS sequence"/>
</dbReference>
<dbReference type="RefSeq" id="WP_148987029.1">
    <property type="nucleotide sequence ID" value="NZ_VTEV01000002.1"/>
</dbReference>
<dbReference type="Pfam" id="PF14116">
    <property type="entry name" value="YyzF"/>
    <property type="match status" value="1"/>
</dbReference>
<dbReference type="OrthoDB" id="1652387at2"/>
<proteinExistence type="predicted"/>
<dbReference type="EMBL" id="VTEV01000002">
    <property type="protein sequence ID" value="TYS69449.1"/>
    <property type="molecule type" value="Genomic_DNA"/>
</dbReference>
<protein>
    <submittedName>
        <fullName evidence="1">CxxH/CxxC protein</fullName>
    </submittedName>
</protein>
<evidence type="ECO:0000313" key="1">
    <source>
        <dbReference type="EMBL" id="TYS69449.1"/>
    </source>
</evidence>
<dbReference type="InterPro" id="IPR025626">
    <property type="entry name" value="YyzF"/>
</dbReference>
<evidence type="ECO:0000313" key="2">
    <source>
        <dbReference type="Proteomes" id="UP000322524"/>
    </source>
</evidence>